<dbReference type="Proteomes" id="UP001153069">
    <property type="component" value="Unassembled WGS sequence"/>
</dbReference>
<dbReference type="AlphaFoldDB" id="A0A9N8DYD7"/>
<comment type="caution">
    <text evidence="2">The sequence shown here is derived from an EMBL/GenBank/DDBJ whole genome shotgun (WGS) entry which is preliminary data.</text>
</comment>
<feature type="compositionally biased region" description="Basic and acidic residues" evidence="1">
    <location>
        <begin position="23"/>
        <end position="32"/>
    </location>
</feature>
<dbReference type="EMBL" id="CAICTM010000461">
    <property type="protein sequence ID" value="CAB9510997.1"/>
    <property type="molecule type" value="Genomic_DNA"/>
</dbReference>
<keyword evidence="3" id="KW-1185">Reference proteome</keyword>
<evidence type="ECO:0000313" key="2">
    <source>
        <dbReference type="EMBL" id="CAB9510997.1"/>
    </source>
</evidence>
<organism evidence="2 3">
    <name type="scientific">Seminavis robusta</name>
    <dbReference type="NCBI Taxonomy" id="568900"/>
    <lineage>
        <taxon>Eukaryota</taxon>
        <taxon>Sar</taxon>
        <taxon>Stramenopiles</taxon>
        <taxon>Ochrophyta</taxon>
        <taxon>Bacillariophyta</taxon>
        <taxon>Bacillariophyceae</taxon>
        <taxon>Bacillariophycidae</taxon>
        <taxon>Naviculales</taxon>
        <taxon>Naviculaceae</taxon>
        <taxon>Seminavis</taxon>
    </lineage>
</organism>
<feature type="region of interest" description="Disordered" evidence="1">
    <location>
        <begin position="1"/>
        <end position="34"/>
    </location>
</feature>
<reference evidence="2" key="1">
    <citation type="submission" date="2020-06" db="EMBL/GenBank/DDBJ databases">
        <authorList>
            <consortium name="Plant Systems Biology data submission"/>
        </authorList>
    </citation>
    <scope>NUCLEOTIDE SEQUENCE</scope>
    <source>
        <strain evidence="2">D6</strain>
    </source>
</reference>
<protein>
    <submittedName>
        <fullName evidence="2">Uncharacterized protein</fullName>
    </submittedName>
</protein>
<evidence type="ECO:0000313" key="3">
    <source>
        <dbReference type="Proteomes" id="UP001153069"/>
    </source>
</evidence>
<gene>
    <name evidence="2" type="ORF">SEMRO_462_G148090.1</name>
</gene>
<name>A0A9N8DYD7_9STRA</name>
<accession>A0A9N8DYD7</accession>
<sequence>MSDNTPQKRKRDERQEVPAVENDGGKKQKESTTEAVAMDAVAASAQPLVGERGPAAEAPVTQEDVNKMILQALEGYVKKEDHEKLVAQALEGYVKKEDHEKLVARIDHVAGAFQPATEFALFETAVYVFVEPLVPSGDGWSTETVQHSTMNLCKILIDNLLEKKKGGFQWMDLSKKVNFPKEKKEPLLLSGLAGSVCYIHNAEKDAIEKWGQGQRNQLSHNGSLLDSLYASPQKDLAAGDYDSTKTKIKSTRKLFETEANSKRSQFTTVEDGVNAVVAALQKKGCTIEQEGITSSISGLKSQVKSP</sequence>
<evidence type="ECO:0000256" key="1">
    <source>
        <dbReference type="SAM" id="MobiDB-lite"/>
    </source>
</evidence>
<proteinExistence type="predicted"/>